<evidence type="ECO:0000313" key="1">
    <source>
        <dbReference type="EMBL" id="KAH6925087.1"/>
    </source>
</evidence>
<organism evidence="1 2">
    <name type="scientific">Hyalomma asiaticum</name>
    <name type="common">Tick</name>
    <dbReference type="NCBI Taxonomy" id="266040"/>
    <lineage>
        <taxon>Eukaryota</taxon>
        <taxon>Metazoa</taxon>
        <taxon>Ecdysozoa</taxon>
        <taxon>Arthropoda</taxon>
        <taxon>Chelicerata</taxon>
        <taxon>Arachnida</taxon>
        <taxon>Acari</taxon>
        <taxon>Parasitiformes</taxon>
        <taxon>Ixodida</taxon>
        <taxon>Ixodoidea</taxon>
        <taxon>Ixodidae</taxon>
        <taxon>Hyalomminae</taxon>
        <taxon>Hyalomma</taxon>
    </lineage>
</organism>
<name>A0ACB7RW16_HYAAI</name>
<accession>A0ACB7RW16</accession>
<dbReference type="EMBL" id="CM023487">
    <property type="protein sequence ID" value="KAH6925087.1"/>
    <property type="molecule type" value="Genomic_DNA"/>
</dbReference>
<comment type="caution">
    <text evidence="1">The sequence shown here is derived from an EMBL/GenBank/DDBJ whole genome shotgun (WGS) entry which is preliminary data.</text>
</comment>
<protein>
    <submittedName>
        <fullName evidence="1">Uncharacterized protein</fullName>
    </submittedName>
</protein>
<keyword evidence="2" id="KW-1185">Reference proteome</keyword>
<dbReference type="Proteomes" id="UP000821845">
    <property type="component" value="Chromosome 7"/>
</dbReference>
<evidence type="ECO:0000313" key="2">
    <source>
        <dbReference type="Proteomes" id="UP000821845"/>
    </source>
</evidence>
<proteinExistence type="predicted"/>
<reference evidence="1" key="1">
    <citation type="submission" date="2020-05" db="EMBL/GenBank/DDBJ databases">
        <title>Large-scale comparative analyses of tick genomes elucidate their genetic diversity and vector capacities.</title>
        <authorList>
            <person name="Jia N."/>
            <person name="Wang J."/>
            <person name="Shi W."/>
            <person name="Du L."/>
            <person name="Sun Y."/>
            <person name="Zhan W."/>
            <person name="Jiang J."/>
            <person name="Wang Q."/>
            <person name="Zhang B."/>
            <person name="Ji P."/>
            <person name="Sakyi L.B."/>
            <person name="Cui X."/>
            <person name="Yuan T."/>
            <person name="Jiang B."/>
            <person name="Yang W."/>
            <person name="Lam T.T.-Y."/>
            <person name="Chang Q."/>
            <person name="Ding S."/>
            <person name="Wang X."/>
            <person name="Zhu J."/>
            <person name="Ruan X."/>
            <person name="Zhao L."/>
            <person name="Wei J."/>
            <person name="Que T."/>
            <person name="Du C."/>
            <person name="Cheng J."/>
            <person name="Dai P."/>
            <person name="Han X."/>
            <person name="Huang E."/>
            <person name="Gao Y."/>
            <person name="Liu J."/>
            <person name="Shao H."/>
            <person name="Ye R."/>
            <person name="Li L."/>
            <person name="Wei W."/>
            <person name="Wang X."/>
            <person name="Wang C."/>
            <person name="Yang T."/>
            <person name="Huo Q."/>
            <person name="Li W."/>
            <person name="Guo W."/>
            <person name="Chen H."/>
            <person name="Zhou L."/>
            <person name="Ni X."/>
            <person name="Tian J."/>
            <person name="Zhou Y."/>
            <person name="Sheng Y."/>
            <person name="Liu T."/>
            <person name="Pan Y."/>
            <person name="Xia L."/>
            <person name="Li J."/>
            <person name="Zhao F."/>
            <person name="Cao W."/>
        </authorList>
    </citation>
    <scope>NUCLEOTIDE SEQUENCE</scope>
    <source>
        <strain evidence="1">Hyas-2018</strain>
    </source>
</reference>
<sequence>MDLSKLRKPDLVMLCEEMGIEVATLRRKPLLIQALEDSAADEEELSECWELIQERMKRESEDKERETVRRKEEAEIQIREIERLRLQLQIVEARCASSYFADVPPGVKRQPRRRVGPLQDNSKFGQHKSCRVYVGDLGNRGNWQELEKAFGSYGPLRRVWVAQSPPRFAAVEFKDPQDAWDAVCAIHGETLCGRRVRVQLSTRKRRRPSRRLLQAELTGVSADTFQSTSACSVDVDRSPSLTRGGGVIVL</sequence>
<gene>
    <name evidence="1" type="ORF">HPB50_000309</name>
</gene>